<dbReference type="InterPro" id="IPR014161">
    <property type="entry name" value="Tol-Pal_TolA"/>
</dbReference>
<gene>
    <name evidence="2" type="primary">tolA</name>
    <name evidence="2" type="ORF">ABK905_20340</name>
</gene>
<dbReference type="GO" id="GO:0043213">
    <property type="term" value="P:bacteriocin transport"/>
    <property type="evidence" value="ECO:0007669"/>
    <property type="project" value="InterPro"/>
</dbReference>
<evidence type="ECO:0000256" key="1">
    <source>
        <dbReference type="SAM" id="SignalP"/>
    </source>
</evidence>
<organism evidence="2">
    <name type="scientific">Acerihabitans sp. KWT182</name>
    <dbReference type="NCBI Taxonomy" id="3157919"/>
    <lineage>
        <taxon>Bacteria</taxon>
        <taxon>Pseudomonadati</taxon>
        <taxon>Pseudomonadota</taxon>
        <taxon>Gammaproteobacteria</taxon>
        <taxon>Enterobacterales</taxon>
        <taxon>Pectobacteriaceae</taxon>
        <taxon>Acerihabitans</taxon>
    </lineage>
</organism>
<evidence type="ECO:0000313" key="2">
    <source>
        <dbReference type="EMBL" id="XBS68887.1"/>
    </source>
</evidence>
<proteinExistence type="predicted"/>
<dbReference type="Gene3D" id="3.30.1150.10">
    <property type="match status" value="1"/>
</dbReference>
<dbReference type="EMBL" id="CP157947">
    <property type="protein sequence ID" value="XBS68887.1"/>
    <property type="molecule type" value="Genomic_DNA"/>
</dbReference>
<protein>
    <submittedName>
        <fullName evidence="2">Cell envelope integrity protein TolA</fullName>
    </submittedName>
</protein>
<feature type="chain" id="PRO_5043772898" evidence="1">
    <location>
        <begin position="20"/>
        <end position="126"/>
    </location>
</feature>
<dbReference type="AlphaFoldDB" id="A0AAU7Q6X0"/>
<name>A0AAU7Q6X0_9GAMM</name>
<dbReference type="GO" id="GO:0016020">
    <property type="term" value="C:membrane"/>
    <property type="evidence" value="ECO:0007669"/>
    <property type="project" value="InterPro"/>
</dbReference>
<sequence>MKKVHVYCLLSLLFTSACSSQRLHTQSHSAVGVTAPSNNKINNYENDIRIAVQSKIYIENDFIGKECIISTTLSKQGVVGDDVKTKGYKPLCEAAVTAIKNAAIPPVPDDEIYERFKTLTIDFKPQ</sequence>
<keyword evidence="1" id="KW-0732">Signal</keyword>
<dbReference type="Pfam" id="PF06519">
    <property type="entry name" value="TolA"/>
    <property type="match status" value="1"/>
</dbReference>
<dbReference type="NCBIfam" id="TIGR02794">
    <property type="entry name" value="tolA_full"/>
    <property type="match status" value="1"/>
</dbReference>
<accession>A0AAU7Q6X0</accession>
<feature type="signal peptide" evidence="1">
    <location>
        <begin position="1"/>
        <end position="19"/>
    </location>
</feature>
<dbReference type="PROSITE" id="PS51257">
    <property type="entry name" value="PROKAR_LIPOPROTEIN"/>
    <property type="match status" value="1"/>
</dbReference>
<reference evidence="2" key="1">
    <citation type="submission" date="2024-06" db="EMBL/GenBank/DDBJ databases">
        <authorList>
            <person name="Coelho C."/>
            <person name="Bento M."/>
            <person name="Garcia E."/>
            <person name="Camelo A."/>
            <person name="Brandao I."/>
            <person name="Espirito Santo C."/>
            <person name="Trovao J."/>
            <person name="Verissimo A."/>
            <person name="Costa J."/>
            <person name="Tiago I."/>
        </authorList>
    </citation>
    <scope>NUCLEOTIDE SEQUENCE</scope>
    <source>
        <strain evidence="2">KWT182</strain>
    </source>
</reference>
<dbReference type="SUPFAM" id="SSF74653">
    <property type="entry name" value="TolA/TonB C-terminal domain"/>
    <property type="match status" value="1"/>
</dbReference>
<dbReference type="GO" id="GO:0019534">
    <property type="term" value="F:toxin transmembrane transporter activity"/>
    <property type="evidence" value="ECO:0007669"/>
    <property type="project" value="InterPro"/>
</dbReference>